<dbReference type="GO" id="GO:1990961">
    <property type="term" value="P:xenobiotic detoxification by transmembrane export across the plasma membrane"/>
    <property type="evidence" value="ECO:0007669"/>
    <property type="project" value="InterPro"/>
</dbReference>
<evidence type="ECO:0000256" key="2">
    <source>
        <dbReference type="ARBA" id="ARBA00006236"/>
    </source>
</evidence>
<gene>
    <name evidence="10" type="ORF">JIN85_17715</name>
</gene>
<feature type="transmembrane region" description="Helical" evidence="8">
    <location>
        <begin position="223"/>
        <end position="244"/>
    </location>
</feature>
<evidence type="ECO:0000313" key="10">
    <source>
        <dbReference type="EMBL" id="MBK1884261.1"/>
    </source>
</evidence>
<dbReference type="CDD" id="cd17320">
    <property type="entry name" value="MFS_MdfA_MDR_like"/>
    <property type="match status" value="1"/>
</dbReference>
<dbReference type="GO" id="GO:0015385">
    <property type="term" value="F:sodium:proton antiporter activity"/>
    <property type="evidence" value="ECO:0007669"/>
    <property type="project" value="TreeGrafter"/>
</dbReference>
<evidence type="ECO:0000256" key="8">
    <source>
        <dbReference type="SAM" id="Phobius"/>
    </source>
</evidence>
<evidence type="ECO:0000256" key="1">
    <source>
        <dbReference type="ARBA" id="ARBA00004651"/>
    </source>
</evidence>
<dbReference type="PANTHER" id="PTHR23502:SF132">
    <property type="entry name" value="POLYAMINE TRANSPORTER 2-RELATED"/>
    <property type="match status" value="1"/>
</dbReference>
<comment type="similarity">
    <text evidence="2">Belongs to the major facilitator superfamily. Bcr/CmlA family.</text>
</comment>
<name>A0A934S7S2_9BACT</name>
<dbReference type="InterPro" id="IPR011701">
    <property type="entry name" value="MFS"/>
</dbReference>
<evidence type="ECO:0000256" key="3">
    <source>
        <dbReference type="ARBA" id="ARBA00022448"/>
    </source>
</evidence>
<dbReference type="EMBL" id="JAENIJ010000040">
    <property type="protein sequence ID" value="MBK1884261.1"/>
    <property type="molecule type" value="Genomic_DNA"/>
</dbReference>
<dbReference type="Pfam" id="PF07690">
    <property type="entry name" value="MFS_1"/>
    <property type="match status" value="1"/>
</dbReference>
<feature type="transmembrane region" description="Helical" evidence="8">
    <location>
        <begin position="256"/>
        <end position="273"/>
    </location>
</feature>
<dbReference type="NCBIfam" id="TIGR00710">
    <property type="entry name" value="efflux_Bcr_CflA"/>
    <property type="match status" value="1"/>
</dbReference>
<dbReference type="Proteomes" id="UP000603141">
    <property type="component" value="Unassembled WGS sequence"/>
</dbReference>
<feature type="transmembrane region" description="Helical" evidence="8">
    <location>
        <begin position="171"/>
        <end position="190"/>
    </location>
</feature>
<keyword evidence="6 8" id="KW-1133">Transmembrane helix</keyword>
<feature type="transmembrane region" description="Helical" evidence="8">
    <location>
        <begin position="377"/>
        <end position="397"/>
    </location>
</feature>
<dbReference type="GO" id="GO:0005886">
    <property type="term" value="C:plasma membrane"/>
    <property type="evidence" value="ECO:0007669"/>
    <property type="project" value="UniProtKB-SubCell"/>
</dbReference>
<keyword evidence="3" id="KW-0813">Transport</keyword>
<dbReference type="AlphaFoldDB" id="A0A934S7S2"/>
<dbReference type="GO" id="GO:0042910">
    <property type="term" value="F:xenobiotic transmembrane transporter activity"/>
    <property type="evidence" value="ECO:0007669"/>
    <property type="project" value="InterPro"/>
</dbReference>
<comment type="subcellular location">
    <subcellularLocation>
        <location evidence="1">Cell membrane</location>
        <topology evidence="1">Multi-pass membrane protein</topology>
    </subcellularLocation>
</comment>
<dbReference type="RefSeq" id="WP_200273289.1">
    <property type="nucleotide sequence ID" value="NZ_JAENIJ010000040.1"/>
</dbReference>
<feature type="transmembrane region" description="Helical" evidence="8">
    <location>
        <begin position="350"/>
        <end position="371"/>
    </location>
</feature>
<feature type="transmembrane region" description="Helical" evidence="8">
    <location>
        <begin position="84"/>
        <end position="106"/>
    </location>
</feature>
<feature type="domain" description="Major facilitator superfamily (MFS) profile" evidence="9">
    <location>
        <begin position="1"/>
        <end position="401"/>
    </location>
</feature>
<protein>
    <submittedName>
        <fullName evidence="10">Multidrug effflux MFS transporter</fullName>
    </submittedName>
</protein>
<accession>A0A934S7S2</accession>
<sequence length="406" mass="44574">MDKPLPILTESPTAKPGKMFIPILAWLMGFTSLSTDVYLPAMPTMQSDLHGNVELTVTGFLIGFAAAQIFWGPFSDRYGRKLPLAIGLILFVIGSMGCALSNTMIAIVSWRIIQAFGACTGPMIARAMVRDTFAKTEAARVLSGLMILMAIAPIVGPLLGGQILVYSTWHAIFWFLGIVGTIMFFSQFLLPETHPLQRRSDHSIGQAFRNYLHLLGNARFMRYTLCVTFFYVAVFAFIAGSPAVYIRYFHVSEQNYGWLFAVNVVGLMGFSMLNRKLVTLFNLDYILRISTLISMTSAIVLLIMVLLNFGGLLAVVIGIFFFFAMNGFIAACSTAAALDDVPEIAGAASALLGSLQYGSGIVSTLLLSFFGNETPVTMSWIIAIFTTLAALLMKPWLWNRNRRLAA</sequence>
<dbReference type="SUPFAM" id="SSF103473">
    <property type="entry name" value="MFS general substrate transporter"/>
    <property type="match status" value="1"/>
</dbReference>
<comment type="caution">
    <text evidence="10">The sequence shown here is derived from an EMBL/GenBank/DDBJ whole genome shotgun (WGS) entry which is preliminary data.</text>
</comment>
<proteinExistence type="inferred from homology"/>
<dbReference type="InterPro" id="IPR004812">
    <property type="entry name" value="Efflux_drug-R_Bcr/CmlA"/>
</dbReference>
<reference evidence="10" key="1">
    <citation type="submission" date="2021-01" db="EMBL/GenBank/DDBJ databases">
        <title>Modified the classification status of verrucomicrobia.</title>
        <authorList>
            <person name="Feng X."/>
        </authorList>
    </citation>
    <scope>NUCLEOTIDE SEQUENCE</scope>
    <source>
        <strain evidence="10">KCTC 22041</strain>
    </source>
</reference>
<feature type="transmembrane region" description="Helical" evidence="8">
    <location>
        <begin position="53"/>
        <end position="72"/>
    </location>
</feature>
<evidence type="ECO:0000256" key="4">
    <source>
        <dbReference type="ARBA" id="ARBA00022475"/>
    </source>
</evidence>
<dbReference type="PROSITE" id="PS50850">
    <property type="entry name" value="MFS"/>
    <property type="match status" value="1"/>
</dbReference>
<feature type="transmembrane region" description="Helical" evidence="8">
    <location>
        <begin position="141"/>
        <end position="165"/>
    </location>
</feature>
<dbReference type="InterPro" id="IPR020846">
    <property type="entry name" value="MFS_dom"/>
</dbReference>
<keyword evidence="11" id="KW-1185">Reference proteome</keyword>
<feature type="transmembrane region" description="Helical" evidence="8">
    <location>
        <begin position="285"/>
        <end position="307"/>
    </location>
</feature>
<evidence type="ECO:0000256" key="7">
    <source>
        <dbReference type="ARBA" id="ARBA00023136"/>
    </source>
</evidence>
<evidence type="ECO:0000313" key="11">
    <source>
        <dbReference type="Proteomes" id="UP000603141"/>
    </source>
</evidence>
<dbReference type="PANTHER" id="PTHR23502">
    <property type="entry name" value="MAJOR FACILITATOR SUPERFAMILY"/>
    <property type="match status" value="1"/>
</dbReference>
<evidence type="ECO:0000259" key="9">
    <source>
        <dbReference type="PROSITE" id="PS50850"/>
    </source>
</evidence>
<keyword evidence="4" id="KW-1003">Cell membrane</keyword>
<dbReference type="InterPro" id="IPR036259">
    <property type="entry name" value="MFS_trans_sf"/>
</dbReference>
<keyword evidence="7 8" id="KW-0472">Membrane</keyword>
<evidence type="ECO:0000256" key="5">
    <source>
        <dbReference type="ARBA" id="ARBA00022692"/>
    </source>
</evidence>
<dbReference type="Gene3D" id="1.20.1720.10">
    <property type="entry name" value="Multidrug resistance protein D"/>
    <property type="match status" value="1"/>
</dbReference>
<keyword evidence="5 8" id="KW-0812">Transmembrane</keyword>
<evidence type="ECO:0000256" key="6">
    <source>
        <dbReference type="ARBA" id="ARBA00022989"/>
    </source>
</evidence>
<feature type="transmembrane region" description="Helical" evidence="8">
    <location>
        <begin position="313"/>
        <end position="338"/>
    </location>
</feature>
<organism evidence="10 11">
    <name type="scientific">Luteolibacter pohnpeiensis</name>
    <dbReference type="NCBI Taxonomy" id="454153"/>
    <lineage>
        <taxon>Bacteria</taxon>
        <taxon>Pseudomonadati</taxon>
        <taxon>Verrucomicrobiota</taxon>
        <taxon>Verrucomicrobiia</taxon>
        <taxon>Verrucomicrobiales</taxon>
        <taxon>Verrucomicrobiaceae</taxon>
        <taxon>Luteolibacter</taxon>
    </lineage>
</organism>
<feature type="transmembrane region" description="Helical" evidence="8">
    <location>
        <begin position="20"/>
        <end position="41"/>
    </location>
</feature>